<dbReference type="PANTHER" id="PTHR32258:SF6">
    <property type="entry name" value="PROTEIN NETWORKED 1A"/>
    <property type="match status" value="1"/>
</dbReference>
<organism evidence="5 6">
    <name type="scientific">Hevea brasiliensis</name>
    <name type="common">Para rubber tree</name>
    <name type="synonym">Siphonia brasiliensis</name>
    <dbReference type="NCBI Taxonomy" id="3981"/>
    <lineage>
        <taxon>Eukaryota</taxon>
        <taxon>Viridiplantae</taxon>
        <taxon>Streptophyta</taxon>
        <taxon>Embryophyta</taxon>
        <taxon>Tracheophyta</taxon>
        <taxon>Spermatophyta</taxon>
        <taxon>Magnoliopsida</taxon>
        <taxon>eudicotyledons</taxon>
        <taxon>Gunneridae</taxon>
        <taxon>Pentapetalae</taxon>
        <taxon>rosids</taxon>
        <taxon>fabids</taxon>
        <taxon>Malpighiales</taxon>
        <taxon>Euphorbiaceae</taxon>
        <taxon>Crotonoideae</taxon>
        <taxon>Micrandreae</taxon>
        <taxon>Hevea</taxon>
    </lineage>
</organism>
<dbReference type="EMBL" id="JAAGAX010000018">
    <property type="protein sequence ID" value="KAF2284271.1"/>
    <property type="molecule type" value="Genomic_DNA"/>
</dbReference>
<reference evidence="5 6" key="1">
    <citation type="journal article" date="2020" name="Mol. Plant">
        <title>The Chromosome-Based Rubber Tree Genome Provides New Insights into Spurge Genome Evolution and Rubber Biosynthesis.</title>
        <authorList>
            <person name="Liu J."/>
            <person name="Shi C."/>
            <person name="Shi C.C."/>
            <person name="Li W."/>
            <person name="Zhang Q.J."/>
            <person name="Zhang Y."/>
            <person name="Li K."/>
            <person name="Lu H.F."/>
            <person name="Shi C."/>
            <person name="Zhu S.T."/>
            <person name="Xiao Z.Y."/>
            <person name="Nan H."/>
            <person name="Yue Y."/>
            <person name="Zhu X.G."/>
            <person name="Wu Y."/>
            <person name="Hong X.N."/>
            <person name="Fan G.Y."/>
            <person name="Tong Y."/>
            <person name="Zhang D."/>
            <person name="Mao C.L."/>
            <person name="Liu Y.L."/>
            <person name="Hao S.J."/>
            <person name="Liu W.Q."/>
            <person name="Lv M.Q."/>
            <person name="Zhang H.B."/>
            <person name="Liu Y."/>
            <person name="Hu-Tang G.R."/>
            <person name="Wang J.P."/>
            <person name="Wang J.H."/>
            <person name="Sun Y.H."/>
            <person name="Ni S.B."/>
            <person name="Chen W.B."/>
            <person name="Zhang X.C."/>
            <person name="Jiao Y.N."/>
            <person name="Eichler E.E."/>
            <person name="Li G.H."/>
            <person name="Liu X."/>
            <person name="Gao L.Z."/>
        </authorList>
    </citation>
    <scope>NUCLEOTIDE SEQUENCE [LARGE SCALE GENOMIC DNA]</scope>
    <source>
        <strain evidence="6">cv. GT1</strain>
        <tissue evidence="5">Leaf</tissue>
    </source>
</reference>
<dbReference type="PROSITE" id="PS51774">
    <property type="entry name" value="NAB"/>
    <property type="match status" value="1"/>
</dbReference>
<evidence type="ECO:0000256" key="2">
    <source>
        <dbReference type="ARBA" id="ARBA00038006"/>
    </source>
</evidence>
<dbReference type="GO" id="GO:0051015">
    <property type="term" value="F:actin filament binding"/>
    <property type="evidence" value="ECO:0007669"/>
    <property type="project" value="TreeGrafter"/>
</dbReference>
<evidence type="ECO:0000313" key="6">
    <source>
        <dbReference type="Proteomes" id="UP000467840"/>
    </source>
</evidence>
<evidence type="ECO:0000259" key="4">
    <source>
        <dbReference type="PROSITE" id="PS51774"/>
    </source>
</evidence>
<dbReference type="PANTHER" id="PTHR32258">
    <property type="entry name" value="PROTEIN NETWORKED 4A"/>
    <property type="match status" value="1"/>
</dbReference>
<dbReference type="Proteomes" id="UP000467840">
    <property type="component" value="Chromosome 12"/>
</dbReference>
<comment type="caution">
    <text evidence="5">The sequence shown here is derived from an EMBL/GenBank/DDBJ whole genome shotgun (WGS) entry which is preliminary data.</text>
</comment>
<keyword evidence="6" id="KW-1185">Reference proteome</keyword>
<name>A0A6A6K649_HEVBR</name>
<dbReference type="GO" id="GO:0005886">
    <property type="term" value="C:plasma membrane"/>
    <property type="evidence" value="ECO:0007669"/>
    <property type="project" value="TreeGrafter"/>
</dbReference>
<accession>A0A6A6K649</accession>
<dbReference type="InterPro" id="IPR051861">
    <property type="entry name" value="NET_actin-binding_domain"/>
</dbReference>
<dbReference type="AlphaFoldDB" id="A0A6A6K649"/>
<evidence type="ECO:0000256" key="1">
    <source>
        <dbReference type="ARBA" id="ARBA00023054"/>
    </source>
</evidence>
<comment type="similarity">
    <text evidence="2">Belongs to the NET family.</text>
</comment>
<evidence type="ECO:0000256" key="3">
    <source>
        <dbReference type="SAM" id="Coils"/>
    </source>
</evidence>
<evidence type="ECO:0000313" key="5">
    <source>
        <dbReference type="EMBL" id="KAF2284271.1"/>
    </source>
</evidence>
<dbReference type="Pfam" id="PF07765">
    <property type="entry name" value="KIP1"/>
    <property type="match status" value="1"/>
</dbReference>
<proteinExistence type="inferred from homology"/>
<keyword evidence="1 3" id="KW-0175">Coiled coil</keyword>
<dbReference type="InterPro" id="IPR011684">
    <property type="entry name" value="NAB"/>
</dbReference>
<sequence>MATLSHSESRRLYSWWWDSHISPKNSKWLQENLTDMDAKVKAMIKLIEEDADSFARRAEMYYKKRPELMTLVEEFYRAYRALAERYDHATVELRQAHRTMAEAFPNQVPYVLADDSPSGSSGPVGVTVSKVLEEKMKKSPNIHEMTEAETEVQNLMKTLSEIQAEKEAVLLQYQQSLQKLSSLERELKEAGGLDERASRAEIEVKILKETLVKLESERDVGLLQYNKCLERISSMENMISQTQEQRDLMREQLKQK</sequence>
<gene>
    <name evidence="5" type="ORF">GH714_020157</name>
</gene>
<feature type="domain" description="NAB" evidence="4">
    <location>
        <begin position="13"/>
        <end position="93"/>
    </location>
</feature>
<feature type="coiled-coil region" evidence="3">
    <location>
        <begin position="145"/>
        <end position="252"/>
    </location>
</feature>
<protein>
    <recommendedName>
        <fullName evidence="4">NAB domain-containing protein</fullName>
    </recommendedName>
</protein>